<evidence type="ECO:0000256" key="3">
    <source>
        <dbReference type="ARBA" id="ARBA00007931"/>
    </source>
</evidence>
<name>A0A7C2Z3D2_9AQUI</name>
<dbReference type="InterPro" id="IPR036034">
    <property type="entry name" value="PDZ_sf"/>
</dbReference>
<proteinExistence type="inferred from homology"/>
<keyword evidence="7 11" id="KW-0862">Zinc</keyword>
<comment type="cofactor">
    <cofactor evidence="1 11">
        <name>Zn(2+)</name>
        <dbReference type="ChEBI" id="CHEBI:29105"/>
    </cofactor>
</comment>
<protein>
    <recommendedName>
        <fullName evidence="11">Zinc metalloprotease</fullName>
        <ecNumber evidence="11">3.4.24.-</ecNumber>
    </recommendedName>
</protein>
<dbReference type="GO" id="GO:0006508">
    <property type="term" value="P:proteolysis"/>
    <property type="evidence" value="ECO:0007669"/>
    <property type="project" value="UniProtKB-KW"/>
</dbReference>
<dbReference type="InterPro" id="IPR004387">
    <property type="entry name" value="Pept_M50_Zn"/>
</dbReference>
<keyword evidence="10 11" id="KW-0472">Membrane</keyword>
<evidence type="ECO:0000259" key="12">
    <source>
        <dbReference type="PROSITE" id="PS50106"/>
    </source>
</evidence>
<dbReference type="EMBL" id="DSFP01000040">
    <property type="protein sequence ID" value="HEW46003.1"/>
    <property type="molecule type" value="Genomic_DNA"/>
</dbReference>
<evidence type="ECO:0000256" key="11">
    <source>
        <dbReference type="RuleBase" id="RU362031"/>
    </source>
</evidence>
<organism evidence="13">
    <name type="scientific">Hydrogenobacter sp</name>
    <dbReference type="NCBI Taxonomy" id="2152829"/>
    <lineage>
        <taxon>Bacteria</taxon>
        <taxon>Pseudomonadati</taxon>
        <taxon>Aquificota</taxon>
        <taxon>Aquificia</taxon>
        <taxon>Aquificales</taxon>
        <taxon>Aquificaceae</taxon>
        <taxon>Hydrogenobacter</taxon>
    </lineage>
</organism>
<dbReference type="Gene3D" id="2.30.42.10">
    <property type="match status" value="2"/>
</dbReference>
<gene>
    <name evidence="13" type="primary">rseP</name>
    <name evidence="13" type="ORF">ENO47_04945</name>
</gene>
<keyword evidence="9 11" id="KW-0482">Metalloprotease</keyword>
<dbReference type="GO" id="GO:0004222">
    <property type="term" value="F:metalloendopeptidase activity"/>
    <property type="evidence" value="ECO:0007669"/>
    <property type="project" value="InterPro"/>
</dbReference>
<evidence type="ECO:0000256" key="5">
    <source>
        <dbReference type="ARBA" id="ARBA00022692"/>
    </source>
</evidence>
<comment type="similarity">
    <text evidence="3 11">Belongs to the peptidase M50B family.</text>
</comment>
<sequence>MEYLLAFLILIGVLVWFHELGHFLMAKLFGVKVEIFSIGFGPVLFGKKFGETEYRISALPLGGFVKLYGEEEEIKDPRAFSSKPNWQKILIAFGGPFFNFILAILLFAFVFTIGREVPKYSYEKPVVGHVAENSLAKRLGIREGDLILEINSKRVESWKDVEKVVLDNVLAKEWSVEVLRDGKRISLYLKERISGASSFGTEPWIPAVVGFVAKDSPAFQVGIREGDRILKVNGKDIKGWYELVSYIRQSKGDPITLTIERKGAIEEKTVVPKVDGRSGMPILGVAPYIERVKVKEPIHKAFVEGVEKTYTLSLLSLKALWQLITGGLSIKTLGGPIAIAQLAGESAQQGILPFIGMMAFISVQLAIFNLIPLPVLDGGLILLFLMESIRRKPLSPKFKEIWVKAGYAIIIILASFVIINDILRILSGGKL</sequence>
<dbReference type="InterPro" id="IPR008915">
    <property type="entry name" value="Peptidase_M50"/>
</dbReference>
<keyword evidence="5 11" id="KW-0812">Transmembrane</keyword>
<evidence type="ECO:0000256" key="8">
    <source>
        <dbReference type="ARBA" id="ARBA00022989"/>
    </source>
</evidence>
<evidence type="ECO:0000256" key="4">
    <source>
        <dbReference type="ARBA" id="ARBA00022670"/>
    </source>
</evidence>
<dbReference type="InterPro" id="IPR041489">
    <property type="entry name" value="PDZ_6"/>
</dbReference>
<comment type="subcellular location">
    <subcellularLocation>
        <location evidence="2">Membrane</location>
        <topology evidence="2">Multi-pass membrane protein</topology>
    </subcellularLocation>
</comment>
<feature type="transmembrane region" description="Helical" evidence="11">
    <location>
        <begin position="351"/>
        <end position="384"/>
    </location>
</feature>
<dbReference type="PANTHER" id="PTHR42837:SF2">
    <property type="entry name" value="MEMBRANE METALLOPROTEASE ARASP2, CHLOROPLASTIC-RELATED"/>
    <property type="match status" value="1"/>
</dbReference>
<dbReference type="CDD" id="cd06163">
    <property type="entry name" value="S2P-M50_PDZ_RseP-like"/>
    <property type="match status" value="1"/>
</dbReference>
<dbReference type="Pfam" id="PF17820">
    <property type="entry name" value="PDZ_6"/>
    <property type="match status" value="2"/>
</dbReference>
<evidence type="ECO:0000256" key="6">
    <source>
        <dbReference type="ARBA" id="ARBA00022801"/>
    </source>
</evidence>
<keyword evidence="4 13" id="KW-0645">Protease</keyword>
<evidence type="ECO:0000256" key="10">
    <source>
        <dbReference type="ARBA" id="ARBA00023136"/>
    </source>
</evidence>
<comment type="caution">
    <text evidence="13">The sequence shown here is derived from an EMBL/GenBank/DDBJ whole genome shotgun (WGS) entry which is preliminary data.</text>
</comment>
<dbReference type="Pfam" id="PF02163">
    <property type="entry name" value="Peptidase_M50"/>
    <property type="match status" value="1"/>
</dbReference>
<dbReference type="PROSITE" id="PS50106">
    <property type="entry name" value="PDZ"/>
    <property type="match status" value="1"/>
</dbReference>
<evidence type="ECO:0000256" key="2">
    <source>
        <dbReference type="ARBA" id="ARBA00004141"/>
    </source>
</evidence>
<evidence type="ECO:0000256" key="7">
    <source>
        <dbReference type="ARBA" id="ARBA00022833"/>
    </source>
</evidence>
<feature type="transmembrane region" description="Helical" evidence="11">
    <location>
        <begin position="89"/>
        <end position="114"/>
    </location>
</feature>
<accession>A0A7C2Z3D2</accession>
<keyword evidence="8 11" id="KW-1133">Transmembrane helix</keyword>
<keyword evidence="6 11" id="KW-0378">Hydrolase</keyword>
<dbReference type="CDD" id="cd23081">
    <property type="entry name" value="cpPDZ_EcRseP-like"/>
    <property type="match status" value="1"/>
</dbReference>
<dbReference type="AlphaFoldDB" id="A0A7C2Z3D2"/>
<dbReference type="InterPro" id="IPR001478">
    <property type="entry name" value="PDZ"/>
</dbReference>
<evidence type="ECO:0000313" key="13">
    <source>
        <dbReference type="EMBL" id="HEW46003.1"/>
    </source>
</evidence>
<dbReference type="SUPFAM" id="SSF50156">
    <property type="entry name" value="PDZ domain-like"/>
    <property type="match status" value="2"/>
</dbReference>
<dbReference type="NCBIfam" id="TIGR00054">
    <property type="entry name" value="RIP metalloprotease RseP"/>
    <property type="match status" value="1"/>
</dbReference>
<dbReference type="GO" id="GO:0016020">
    <property type="term" value="C:membrane"/>
    <property type="evidence" value="ECO:0007669"/>
    <property type="project" value="UniProtKB-SubCell"/>
</dbReference>
<dbReference type="EC" id="3.4.24.-" evidence="11"/>
<feature type="domain" description="PDZ" evidence="12">
    <location>
        <begin position="175"/>
        <end position="239"/>
    </location>
</feature>
<reference evidence="13" key="1">
    <citation type="journal article" date="2020" name="mSystems">
        <title>Genome- and Community-Level Interaction Insights into Carbon Utilization and Element Cycling Functions of Hydrothermarchaeota in Hydrothermal Sediment.</title>
        <authorList>
            <person name="Zhou Z."/>
            <person name="Liu Y."/>
            <person name="Xu W."/>
            <person name="Pan J."/>
            <person name="Luo Z.H."/>
            <person name="Li M."/>
        </authorList>
    </citation>
    <scope>NUCLEOTIDE SEQUENCE [LARGE SCALE GENOMIC DNA]</scope>
    <source>
        <strain evidence="13">SpSt-132</strain>
    </source>
</reference>
<evidence type="ECO:0000256" key="1">
    <source>
        <dbReference type="ARBA" id="ARBA00001947"/>
    </source>
</evidence>
<keyword evidence="11" id="KW-0479">Metal-binding</keyword>
<feature type="transmembrane region" description="Helical" evidence="11">
    <location>
        <begin position="405"/>
        <end position="426"/>
    </location>
</feature>
<evidence type="ECO:0000256" key="9">
    <source>
        <dbReference type="ARBA" id="ARBA00023049"/>
    </source>
</evidence>
<dbReference type="SMART" id="SM00228">
    <property type="entry name" value="PDZ"/>
    <property type="match status" value="2"/>
</dbReference>
<dbReference type="GO" id="GO:0046872">
    <property type="term" value="F:metal ion binding"/>
    <property type="evidence" value="ECO:0007669"/>
    <property type="project" value="UniProtKB-KW"/>
</dbReference>
<dbReference type="PANTHER" id="PTHR42837">
    <property type="entry name" value="REGULATOR OF SIGMA-E PROTEASE RSEP"/>
    <property type="match status" value="1"/>
</dbReference>